<feature type="transmembrane region" description="Helical" evidence="1">
    <location>
        <begin position="228"/>
        <end position="246"/>
    </location>
</feature>
<dbReference type="AlphaFoldDB" id="A0A176T4X7"/>
<keyword evidence="1" id="KW-1133">Transmembrane helix</keyword>
<accession>A0A176T4X7</accession>
<name>A0A176T4X7_9FLAO</name>
<evidence type="ECO:0000313" key="3">
    <source>
        <dbReference type="Proteomes" id="UP000076923"/>
    </source>
</evidence>
<organism evidence="2 3">
    <name type="scientific">Polaribacter atrinae</name>
    <dbReference type="NCBI Taxonomy" id="1333662"/>
    <lineage>
        <taxon>Bacteria</taxon>
        <taxon>Pseudomonadati</taxon>
        <taxon>Bacteroidota</taxon>
        <taxon>Flavobacteriia</taxon>
        <taxon>Flavobacteriales</taxon>
        <taxon>Flavobacteriaceae</taxon>
    </lineage>
</organism>
<dbReference type="RefSeq" id="WP_068451731.1">
    <property type="nucleotide sequence ID" value="NZ_CP150660.1"/>
</dbReference>
<dbReference type="EMBL" id="LVWE01000058">
    <property type="protein sequence ID" value="OAD42857.1"/>
    <property type="molecule type" value="Genomic_DNA"/>
</dbReference>
<feature type="transmembrane region" description="Helical" evidence="1">
    <location>
        <begin position="195"/>
        <end position="216"/>
    </location>
</feature>
<dbReference type="STRING" id="1333662.LPB303_14545"/>
<evidence type="ECO:0000313" key="2">
    <source>
        <dbReference type="EMBL" id="OAD42857.1"/>
    </source>
</evidence>
<sequence>MIKVTRFEKDGETIWVKDSKFSGCIKTTSESFDPETGFMNVDTHINWVKGNSEEVVERMITSVSKMIETGKLIPYRVFSETPMYEGQDQDRKVNEDGSLGEEMGRYSQSKLGLPEKALTMNRTFITPAFAKVNADAISCTVATFSLKDDTSLLKETEVYKGTIHKNNNVDHYSQYFEEEKKERQRKVEDEKSFSWVKSIFFLFGLLFVLMIFFGALNGVGEVLSSIPWYLNIVLTIGGVYVIAKIIG</sequence>
<keyword evidence="3" id="KW-1185">Reference proteome</keyword>
<keyword evidence="1" id="KW-0812">Transmembrane</keyword>
<reference evidence="2 3" key="1">
    <citation type="submission" date="2016-02" db="EMBL/GenBank/DDBJ databases">
        <title>Draft genome sequence of Polaribacter atrinae KACC17473.</title>
        <authorList>
            <person name="Shin S.-K."/>
            <person name="Yi H."/>
        </authorList>
    </citation>
    <scope>NUCLEOTIDE SEQUENCE [LARGE SCALE GENOMIC DNA]</scope>
    <source>
        <strain evidence="2 3">KACC 17473</strain>
    </source>
</reference>
<evidence type="ECO:0000256" key="1">
    <source>
        <dbReference type="SAM" id="Phobius"/>
    </source>
</evidence>
<dbReference type="Proteomes" id="UP000076923">
    <property type="component" value="Unassembled WGS sequence"/>
</dbReference>
<protein>
    <submittedName>
        <fullName evidence="2">Uncharacterized protein</fullName>
    </submittedName>
</protein>
<proteinExistence type="predicted"/>
<comment type="caution">
    <text evidence="2">The sequence shown here is derived from an EMBL/GenBank/DDBJ whole genome shotgun (WGS) entry which is preliminary data.</text>
</comment>
<gene>
    <name evidence="2" type="ORF">LPB303_14545</name>
</gene>
<dbReference type="OrthoDB" id="9831165at2"/>
<keyword evidence="1" id="KW-0472">Membrane</keyword>